<dbReference type="EMBL" id="LR134182">
    <property type="protein sequence ID" value="VEB43338.1"/>
    <property type="molecule type" value="Genomic_DNA"/>
</dbReference>
<comment type="caution">
    <text evidence="1">Lacks conserved residue(s) required for the propagation of feature annotation.</text>
</comment>
<dbReference type="PROSITE" id="PS50110">
    <property type="entry name" value="RESPONSE_REGULATORY"/>
    <property type="match status" value="1"/>
</dbReference>
<dbReference type="InterPro" id="IPR011006">
    <property type="entry name" value="CheY-like_superfamily"/>
</dbReference>
<dbReference type="GO" id="GO:0000160">
    <property type="term" value="P:phosphorelay signal transduction system"/>
    <property type="evidence" value="ECO:0007669"/>
    <property type="project" value="InterPro"/>
</dbReference>
<accession>A0A447TEV2</accession>
<dbReference type="Proteomes" id="UP000275777">
    <property type="component" value="Chromosome"/>
</dbReference>
<evidence type="ECO:0000313" key="4">
    <source>
        <dbReference type="Proteomes" id="UP000275777"/>
    </source>
</evidence>
<dbReference type="InterPro" id="IPR001789">
    <property type="entry name" value="Sig_transdc_resp-reg_receiver"/>
</dbReference>
<protein>
    <recommendedName>
        <fullName evidence="2">Response regulatory domain-containing protein</fullName>
    </recommendedName>
</protein>
<feature type="domain" description="Response regulatory" evidence="2">
    <location>
        <begin position="1"/>
        <end position="39"/>
    </location>
</feature>
<sequence length="59" mass="6521">MSAGLSPAERSECLRAGMDEFIAKPIQLDRLYAVLDRYLGQSEAPAGPQRRRKACSRPS</sequence>
<organism evidence="3 4">
    <name type="scientific">Chromobacterium violaceum</name>
    <dbReference type="NCBI Taxonomy" id="536"/>
    <lineage>
        <taxon>Bacteria</taxon>
        <taxon>Pseudomonadati</taxon>
        <taxon>Pseudomonadota</taxon>
        <taxon>Betaproteobacteria</taxon>
        <taxon>Neisseriales</taxon>
        <taxon>Chromobacteriaceae</taxon>
        <taxon>Chromobacterium</taxon>
    </lineage>
</organism>
<gene>
    <name evidence="3" type="ORF">NCTC9695_03795</name>
</gene>
<proteinExistence type="predicted"/>
<name>A0A447TEV2_CHRVL</name>
<dbReference type="Gene3D" id="3.40.50.2300">
    <property type="match status" value="1"/>
</dbReference>
<dbReference type="SUPFAM" id="SSF52172">
    <property type="entry name" value="CheY-like"/>
    <property type="match status" value="1"/>
</dbReference>
<dbReference type="AlphaFoldDB" id="A0A447TEV2"/>
<evidence type="ECO:0000256" key="1">
    <source>
        <dbReference type="PROSITE-ProRule" id="PRU00169"/>
    </source>
</evidence>
<reference evidence="3 4" key="1">
    <citation type="submission" date="2018-12" db="EMBL/GenBank/DDBJ databases">
        <authorList>
            <consortium name="Pathogen Informatics"/>
        </authorList>
    </citation>
    <scope>NUCLEOTIDE SEQUENCE [LARGE SCALE GENOMIC DNA]</scope>
    <source>
        <strain evidence="3 4">NCTC9695</strain>
    </source>
</reference>
<evidence type="ECO:0000259" key="2">
    <source>
        <dbReference type="PROSITE" id="PS50110"/>
    </source>
</evidence>
<evidence type="ECO:0000313" key="3">
    <source>
        <dbReference type="EMBL" id="VEB43338.1"/>
    </source>
</evidence>